<evidence type="ECO:0000256" key="1">
    <source>
        <dbReference type="SAM" id="MobiDB-lite"/>
    </source>
</evidence>
<comment type="caution">
    <text evidence="2">The sequence shown here is derived from an EMBL/GenBank/DDBJ whole genome shotgun (WGS) entry which is preliminary data.</text>
</comment>
<evidence type="ECO:0000313" key="2">
    <source>
        <dbReference type="EMBL" id="CAG8972574.1"/>
    </source>
</evidence>
<accession>A0A9N9LC89</accession>
<evidence type="ECO:0000313" key="3">
    <source>
        <dbReference type="Proteomes" id="UP000701801"/>
    </source>
</evidence>
<dbReference type="AlphaFoldDB" id="A0A9N9LC89"/>
<name>A0A9N9LC89_9HELO</name>
<gene>
    <name evidence="2" type="ORF">HYALB_00011306</name>
</gene>
<keyword evidence="3" id="KW-1185">Reference proteome</keyword>
<organism evidence="2 3">
    <name type="scientific">Hymenoscyphus albidus</name>
    <dbReference type="NCBI Taxonomy" id="595503"/>
    <lineage>
        <taxon>Eukaryota</taxon>
        <taxon>Fungi</taxon>
        <taxon>Dikarya</taxon>
        <taxon>Ascomycota</taxon>
        <taxon>Pezizomycotina</taxon>
        <taxon>Leotiomycetes</taxon>
        <taxon>Helotiales</taxon>
        <taxon>Helotiaceae</taxon>
        <taxon>Hymenoscyphus</taxon>
    </lineage>
</organism>
<dbReference type="Proteomes" id="UP000701801">
    <property type="component" value="Unassembled WGS sequence"/>
</dbReference>
<proteinExistence type="predicted"/>
<reference evidence="2" key="1">
    <citation type="submission" date="2021-07" db="EMBL/GenBank/DDBJ databases">
        <authorList>
            <person name="Durling M."/>
        </authorList>
    </citation>
    <scope>NUCLEOTIDE SEQUENCE</scope>
</reference>
<protein>
    <submittedName>
        <fullName evidence="2">Uncharacterized protein</fullName>
    </submittedName>
</protein>
<feature type="compositionally biased region" description="Polar residues" evidence="1">
    <location>
        <begin position="27"/>
        <end position="36"/>
    </location>
</feature>
<dbReference type="EMBL" id="CAJVRM010000048">
    <property type="protein sequence ID" value="CAG8972574.1"/>
    <property type="molecule type" value="Genomic_DNA"/>
</dbReference>
<sequence length="135" mass="15962">MSLLFGVYDWWKNSSIHSRPPTWTTDSHQHHVFTSQEKTERAKRRPRTQAPAIDTAKPCVFNISVCTRTETDDVYIPGRQVEYFVQKKPLLHRVLSHRVLGKNDRLSRWEFPSNFGHWSRKLSRLFASEQWHTAS</sequence>
<feature type="region of interest" description="Disordered" evidence="1">
    <location>
        <begin position="27"/>
        <end position="51"/>
    </location>
</feature>